<evidence type="ECO:0000256" key="2">
    <source>
        <dbReference type="ARBA" id="ARBA00022617"/>
    </source>
</evidence>
<keyword evidence="5 6" id="KW-0408">Iron</keyword>
<dbReference type="GO" id="GO:0020037">
    <property type="term" value="F:heme binding"/>
    <property type="evidence" value="ECO:0007669"/>
    <property type="project" value="InterPro"/>
</dbReference>
<evidence type="ECO:0000256" key="7">
    <source>
        <dbReference type="SAM" id="MobiDB-lite"/>
    </source>
</evidence>
<feature type="domain" description="Cytochrome c" evidence="8">
    <location>
        <begin position="228"/>
        <end position="308"/>
    </location>
</feature>
<dbReference type="Pfam" id="PF13442">
    <property type="entry name" value="Cytochrome_CBB3"/>
    <property type="match status" value="2"/>
</dbReference>
<keyword evidence="2 6" id="KW-0349">Heme</keyword>
<evidence type="ECO:0000313" key="9">
    <source>
        <dbReference type="EMBL" id="BCB09824.1"/>
    </source>
</evidence>
<dbReference type="PRINTS" id="PR00607">
    <property type="entry name" value="CYTCHROMECIE"/>
</dbReference>
<dbReference type="PANTHER" id="PTHR40942">
    <property type="match status" value="1"/>
</dbReference>
<dbReference type="Gene3D" id="1.10.760.10">
    <property type="entry name" value="Cytochrome c-like domain"/>
    <property type="match status" value="2"/>
</dbReference>
<evidence type="ECO:0000313" key="10">
    <source>
        <dbReference type="Proteomes" id="UP000502259"/>
    </source>
</evidence>
<dbReference type="SUPFAM" id="SSF46626">
    <property type="entry name" value="Cytochrome c"/>
    <property type="match status" value="2"/>
</dbReference>
<dbReference type="InterPro" id="IPR002323">
    <property type="entry name" value="Cyt_CIE"/>
</dbReference>
<dbReference type="PANTHER" id="PTHR40942:SF4">
    <property type="entry name" value="CYTOCHROME C5"/>
    <property type="match status" value="1"/>
</dbReference>
<dbReference type="GO" id="GO:0009055">
    <property type="term" value="F:electron transfer activity"/>
    <property type="evidence" value="ECO:0007669"/>
    <property type="project" value="InterPro"/>
</dbReference>
<proteinExistence type="predicted"/>
<name>A0A6F8U9I9_9GAMM</name>
<keyword evidence="3 6" id="KW-0479">Metal-binding</keyword>
<evidence type="ECO:0000256" key="3">
    <source>
        <dbReference type="ARBA" id="ARBA00022723"/>
    </source>
</evidence>
<feature type="domain" description="Cytochrome c" evidence="8">
    <location>
        <begin position="83"/>
        <end position="163"/>
    </location>
</feature>
<gene>
    <name evidence="9" type="ORF">HHSLTHF2_37140</name>
</gene>
<dbReference type="EMBL" id="AP022843">
    <property type="protein sequence ID" value="BCB09824.1"/>
    <property type="molecule type" value="Genomic_DNA"/>
</dbReference>
<evidence type="ECO:0000256" key="6">
    <source>
        <dbReference type="PROSITE-ProRule" id="PRU00433"/>
    </source>
</evidence>
<organism evidence="9 10">
    <name type="scientific">Halomonas hydrothermalis</name>
    <dbReference type="NCBI Taxonomy" id="115561"/>
    <lineage>
        <taxon>Bacteria</taxon>
        <taxon>Pseudomonadati</taxon>
        <taxon>Pseudomonadota</taxon>
        <taxon>Gammaproteobacteria</taxon>
        <taxon>Oceanospirillales</taxon>
        <taxon>Halomonadaceae</taxon>
        <taxon>Halomonas</taxon>
    </lineage>
</organism>
<keyword evidence="10" id="KW-1185">Reference proteome</keyword>
<dbReference type="Proteomes" id="UP000502259">
    <property type="component" value="Chromosome"/>
</dbReference>
<dbReference type="InterPro" id="IPR009056">
    <property type="entry name" value="Cyt_c-like_dom"/>
</dbReference>
<accession>A0A6F8U9I9</accession>
<dbReference type="InterPro" id="IPR036909">
    <property type="entry name" value="Cyt_c-like_dom_sf"/>
</dbReference>
<dbReference type="GO" id="GO:0005506">
    <property type="term" value="F:iron ion binding"/>
    <property type="evidence" value="ECO:0007669"/>
    <property type="project" value="InterPro"/>
</dbReference>
<sequence length="309" mass="31096">MSLPRAGVKHKTFYDKTQEVVRVKSKLIMSGLAALGVMAGTSGAYAQDAARDAIAERLAPVGQLCLQGQDCGTAAAPAAASGGGEIDGAGIYNRICMACHETGAAGAPVRADEAAWAERTEQGFATLLEHAINGIGAMPARGGNPNLSDEEMEAAVAYMVEPVMEVPELGGGEEEASAEATEEGASDDAAVTEDASAGEETTDTAASEEETASEEAAVASEEEASSGGSGLDGEALYASAGCVACHAAGVAGAPKLGDAEAWGPRIEQGTDALYQSVFNGKGVMPPRGGSSASDEEIMAVVDYMVSAVQ</sequence>
<protein>
    <submittedName>
        <fullName evidence="9">Cytochrome c</fullName>
    </submittedName>
</protein>
<reference evidence="9 10" key="1">
    <citation type="submission" date="2020-03" db="EMBL/GenBank/DDBJ databases">
        <title>Complete Genome Sequence of Halomonas hydrothermalis Strain Slthf2, Halophilic Bacterium Isolated from Deep-Sea Hydrothermal-Vent Environments.</title>
        <authorList>
            <person name="Takeyama N."/>
            <person name="Huang M."/>
            <person name="Sato K."/>
            <person name="Galipon J."/>
            <person name="Arakawa K."/>
        </authorList>
    </citation>
    <scope>NUCLEOTIDE SEQUENCE [LARGE SCALE GENOMIC DNA]</scope>
    <source>
        <strain evidence="9 10">Slthf2</strain>
    </source>
</reference>
<feature type="compositionally biased region" description="Acidic residues" evidence="7">
    <location>
        <begin position="196"/>
        <end position="213"/>
    </location>
</feature>
<evidence type="ECO:0000256" key="4">
    <source>
        <dbReference type="ARBA" id="ARBA00022982"/>
    </source>
</evidence>
<dbReference type="AlphaFoldDB" id="A0A6F8U9I9"/>
<keyword evidence="1" id="KW-0813">Transport</keyword>
<keyword evidence="4" id="KW-0249">Electron transport</keyword>
<feature type="region of interest" description="Disordered" evidence="7">
    <location>
        <begin position="170"/>
        <end position="231"/>
    </location>
</feature>
<evidence type="ECO:0000256" key="1">
    <source>
        <dbReference type="ARBA" id="ARBA00022448"/>
    </source>
</evidence>
<evidence type="ECO:0000259" key="8">
    <source>
        <dbReference type="PROSITE" id="PS51007"/>
    </source>
</evidence>
<evidence type="ECO:0000256" key="5">
    <source>
        <dbReference type="ARBA" id="ARBA00023004"/>
    </source>
</evidence>
<dbReference type="PROSITE" id="PS51007">
    <property type="entry name" value="CYTC"/>
    <property type="match status" value="2"/>
</dbReference>
<feature type="compositionally biased region" description="Acidic residues" evidence="7">
    <location>
        <begin position="171"/>
        <end position="186"/>
    </location>
</feature>